<keyword evidence="1" id="KW-0378">Hydrolase</keyword>
<accession>A0A6P1YPG9</accession>
<sequence>MALPGAGAPREDGVVRNDVVVNERRYRKPVRTTVVVCFDGCDPGYIEAATRAGMTPTLDRMRREGFDALADAAMPTFTNPNNVSIVCGAPPAVHGVAGNFYLDRATGETVMMLDAALMRAPTILAGLAGIGSRVAVVTAKDKLRKALAFELTGIAFSAERAEGTSLEEHGIDNAAGFLGLAKPDQYSAELSLYVLDAGIKLIEADRADVLYLSLSDYVQHKHAPEAPEALAFMGKVDARLARMIALGAVVGVTADHGMSDMAGADGAPRVTYLGDVLDTAFGAGATRVICPITDPFVRHHGALGGFVRVHVLKDGIDPEAVRAIVAAQPGVELVLSGAEAARRFEMPEDREADFVAIGAAGTALGARASDHDVGQLAGERLRSHGSLSEQRVPFILSHPLTGAADTARLRNFDIFDFALNRVE</sequence>
<dbReference type="GO" id="GO:0047400">
    <property type="term" value="F:phosphonoacetate hydrolase activity"/>
    <property type="evidence" value="ECO:0007669"/>
    <property type="project" value="UniProtKB-EC"/>
</dbReference>
<dbReference type="InterPro" id="IPR002591">
    <property type="entry name" value="Phosphodiest/P_Trfase"/>
</dbReference>
<keyword evidence="2" id="KW-1185">Reference proteome</keyword>
<dbReference type="KEGG" id="apra:G3A50_07905"/>
<dbReference type="Pfam" id="PF01663">
    <property type="entry name" value="Phosphodiest"/>
    <property type="match status" value="1"/>
</dbReference>
<dbReference type="PANTHER" id="PTHR10151:SF120">
    <property type="entry name" value="BIS(5'-ADENOSYL)-TRIPHOSPHATASE"/>
    <property type="match status" value="1"/>
</dbReference>
<dbReference type="Gene3D" id="3.40.720.10">
    <property type="entry name" value="Alkaline Phosphatase, subunit A"/>
    <property type="match status" value="1"/>
</dbReference>
<dbReference type="InterPro" id="IPR017850">
    <property type="entry name" value="Alkaline_phosphatase_core_sf"/>
</dbReference>
<dbReference type="EC" id="3.11.1.2" evidence="1"/>
<reference evidence="1 2" key="1">
    <citation type="submission" date="2020-02" db="EMBL/GenBank/DDBJ databases">
        <authorList>
            <person name="Li G."/>
        </authorList>
    </citation>
    <scope>NUCLEOTIDE SEQUENCE [LARGE SCALE GENOMIC DNA]</scope>
    <source>
        <strain evidence="1 2">DSM 102029</strain>
    </source>
</reference>
<proteinExistence type="predicted"/>
<dbReference type="SUPFAM" id="SSF53649">
    <property type="entry name" value="Alkaline phosphatase-like"/>
    <property type="match status" value="1"/>
</dbReference>
<protein>
    <submittedName>
        <fullName evidence="1">Phosphonoacetate hydrolase</fullName>
        <ecNumber evidence="1">3.11.1.2</ecNumber>
    </submittedName>
</protein>
<dbReference type="NCBIfam" id="TIGR02335">
    <property type="entry name" value="hydr_PhnA"/>
    <property type="match status" value="1"/>
</dbReference>
<dbReference type="CDD" id="cd16018">
    <property type="entry name" value="Enpp"/>
    <property type="match status" value="1"/>
</dbReference>
<name>A0A6P1YPG9_9HYPH</name>
<dbReference type="AlphaFoldDB" id="A0A6P1YPG9"/>
<organism evidence="1 2">
    <name type="scientific">Ancylobacter pratisalsi</name>
    <dbReference type="NCBI Taxonomy" id="1745854"/>
    <lineage>
        <taxon>Bacteria</taxon>
        <taxon>Pseudomonadati</taxon>
        <taxon>Pseudomonadota</taxon>
        <taxon>Alphaproteobacteria</taxon>
        <taxon>Hyphomicrobiales</taxon>
        <taxon>Xanthobacteraceae</taxon>
        <taxon>Ancylobacter</taxon>
    </lineage>
</organism>
<dbReference type="Gene3D" id="3.30.1360.110">
    <property type="entry name" value="Domain 2, Phosphonoacetate Hydrolase"/>
    <property type="match status" value="1"/>
</dbReference>
<evidence type="ECO:0000313" key="2">
    <source>
        <dbReference type="Proteomes" id="UP000464751"/>
    </source>
</evidence>
<dbReference type="Proteomes" id="UP000464751">
    <property type="component" value="Chromosome"/>
</dbReference>
<dbReference type="InterPro" id="IPR023116">
    <property type="entry name" value="Phosphonoacetate_hydro_insert"/>
</dbReference>
<dbReference type="EMBL" id="CP048630">
    <property type="protein sequence ID" value="QIB33634.1"/>
    <property type="molecule type" value="Genomic_DNA"/>
</dbReference>
<dbReference type="PANTHER" id="PTHR10151">
    <property type="entry name" value="ECTONUCLEOTIDE PYROPHOSPHATASE/PHOSPHODIESTERASE"/>
    <property type="match status" value="1"/>
</dbReference>
<gene>
    <name evidence="1" type="primary">phnA</name>
    <name evidence="1" type="ORF">G3A50_07905</name>
</gene>
<dbReference type="InterPro" id="IPR012710">
    <property type="entry name" value="Phosphonoacetate_hydro"/>
</dbReference>
<evidence type="ECO:0000313" key="1">
    <source>
        <dbReference type="EMBL" id="QIB33634.1"/>
    </source>
</evidence>